<gene>
    <name evidence="2" type="ORF">CYJ26_08825</name>
</gene>
<dbReference type="EMBL" id="PKHA01000010">
    <property type="protein sequence ID" value="PKY98166.1"/>
    <property type="molecule type" value="Genomic_DNA"/>
</dbReference>
<dbReference type="GO" id="GO:0005886">
    <property type="term" value="C:plasma membrane"/>
    <property type="evidence" value="ECO:0007669"/>
    <property type="project" value="UniProtKB-SubCell"/>
</dbReference>
<dbReference type="InterPro" id="IPR002696">
    <property type="entry name" value="Membr_insert_effic_factor_YidD"/>
</dbReference>
<reference evidence="2 3" key="1">
    <citation type="submission" date="2017-12" db="EMBL/GenBank/DDBJ databases">
        <title>Phylogenetic diversity of female urinary microbiome.</title>
        <authorList>
            <person name="Thomas-White K."/>
            <person name="Wolfe A.J."/>
        </authorList>
    </citation>
    <scope>NUCLEOTIDE SEQUENCE [LARGE SCALE GENOMIC DNA]</scope>
    <source>
        <strain evidence="2 3">UMB0319</strain>
    </source>
</reference>
<evidence type="ECO:0000256" key="1">
    <source>
        <dbReference type="HAMAP-Rule" id="MF_00386"/>
    </source>
</evidence>
<dbReference type="HAMAP" id="MF_00386">
    <property type="entry name" value="UPF0161_YidD"/>
    <property type="match status" value="1"/>
</dbReference>
<dbReference type="RefSeq" id="WP_034234900.1">
    <property type="nucleotide sequence ID" value="NZ_CP136961.1"/>
</dbReference>
<dbReference type="Pfam" id="PF01809">
    <property type="entry name" value="YidD"/>
    <property type="match status" value="1"/>
</dbReference>
<evidence type="ECO:0000313" key="3">
    <source>
        <dbReference type="Proteomes" id="UP000234778"/>
    </source>
</evidence>
<name>A0A2I1KRC0_9ACTO</name>
<dbReference type="PANTHER" id="PTHR33383">
    <property type="entry name" value="MEMBRANE PROTEIN INSERTION EFFICIENCY FACTOR-RELATED"/>
    <property type="match status" value="1"/>
</dbReference>
<keyword evidence="1" id="KW-1003">Cell membrane</keyword>
<comment type="caution">
    <text evidence="2">The sequence shown here is derived from an EMBL/GenBank/DDBJ whole genome shotgun (WGS) entry which is preliminary data.</text>
</comment>
<dbReference type="GeneID" id="81709036"/>
<comment type="similarity">
    <text evidence="1">Belongs to the UPF0161 family.</text>
</comment>
<dbReference type="SMART" id="SM01234">
    <property type="entry name" value="Haemolytic"/>
    <property type="match status" value="1"/>
</dbReference>
<protein>
    <recommendedName>
        <fullName evidence="1">Putative membrane protein insertion efficiency factor</fullName>
    </recommendedName>
</protein>
<dbReference type="AlphaFoldDB" id="A0A2I1KRC0"/>
<keyword evidence="1" id="KW-0472">Membrane</keyword>
<proteinExistence type="inferred from homology"/>
<sequence>MSPRRQGLGARVFLAGVRFYQRWVSPALPRRCRYYPTCSAYAVEAVQVHGVVKGIVLTLWRLMRCNPLTRGGVDHVPEPGQWHYRYPHDIPRPEAGAATSSL</sequence>
<organism evidence="2 3">
    <name type="scientific">Actinomyces urogenitalis</name>
    <dbReference type="NCBI Taxonomy" id="103621"/>
    <lineage>
        <taxon>Bacteria</taxon>
        <taxon>Bacillati</taxon>
        <taxon>Actinomycetota</taxon>
        <taxon>Actinomycetes</taxon>
        <taxon>Actinomycetales</taxon>
        <taxon>Actinomycetaceae</taxon>
        <taxon>Actinomyces</taxon>
    </lineage>
</organism>
<comment type="function">
    <text evidence="1">Could be involved in insertion of integral membrane proteins into the membrane.</text>
</comment>
<dbReference type="NCBIfam" id="TIGR00278">
    <property type="entry name" value="membrane protein insertion efficiency factor YidD"/>
    <property type="match status" value="1"/>
</dbReference>
<accession>A0A2I1KRC0</accession>
<dbReference type="Proteomes" id="UP000234778">
    <property type="component" value="Unassembled WGS sequence"/>
</dbReference>
<comment type="subcellular location">
    <subcellularLocation>
        <location evidence="1">Cell membrane</location>
        <topology evidence="1">Peripheral membrane protein</topology>
        <orientation evidence="1">Cytoplasmic side</orientation>
    </subcellularLocation>
</comment>
<dbReference type="PANTHER" id="PTHR33383:SF1">
    <property type="entry name" value="MEMBRANE PROTEIN INSERTION EFFICIENCY FACTOR-RELATED"/>
    <property type="match status" value="1"/>
</dbReference>
<evidence type="ECO:0000313" key="2">
    <source>
        <dbReference type="EMBL" id="PKY98166.1"/>
    </source>
</evidence>